<keyword evidence="9 18" id="KW-0547">Nucleotide-binding</keyword>
<dbReference type="GO" id="GO:0005886">
    <property type="term" value="C:plasma membrane"/>
    <property type="evidence" value="ECO:0007669"/>
    <property type="project" value="UniProtKB-SubCell"/>
</dbReference>
<feature type="domain" description="Protein kinase" evidence="20">
    <location>
        <begin position="331"/>
        <end position="614"/>
    </location>
</feature>
<evidence type="ECO:0000256" key="3">
    <source>
        <dbReference type="ARBA" id="ARBA00022475"/>
    </source>
</evidence>
<dbReference type="FunFam" id="1.10.510.10:FF:000161">
    <property type="entry name" value="Wall-associated receptor kinase-like 20"/>
    <property type="match status" value="1"/>
</dbReference>
<evidence type="ECO:0000313" key="21">
    <source>
        <dbReference type="EMBL" id="KAK9705178.1"/>
    </source>
</evidence>
<dbReference type="AlphaFoldDB" id="A0AAW1JQD9"/>
<evidence type="ECO:0000256" key="9">
    <source>
        <dbReference type="ARBA" id="ARBA00022741"/>
    </source>
</evidence>
<dbReference type="GO" id="GO:0004674">
    <property type="term" value="F:protein serine/threonine kinase activity"/>
    <property type="evidence" value="ECO:0007669"/>
    <property type="project" value="UniProtKB-KW"/>
</dbReference>
<evidence type="ECO:0000256" key="10">
    <source>
        <dbReference type="ARBA" id="ARBA00022777"/>
    </source>
</evidence>
<evidence type="ECO:0000256" key="2">
    <source>
        <dbReference type="ARBA" id="ARBA00012513"/>
    </source>
</evidence>
<gene>
    <name evidence="21" type="ORF">RND81_07G038800</name>
</gene>
<comment type="subcellular location">
    <subcellularLocation>
        <location evidence="1">Cell membrane</location>
        <topology evidence="1">Single-pass type I membrane protein</topology>
    </subcellularLocation>
</comment>
<dbReference type="PROSITE" id="PS00107">
    <property type="entry name" value="PROTEIN_KINASE_ATP"/>
    <property type="match status" value="1"/>
</dbReference>
<dbReference type="PROSITE" id="PS50011">
    <property type="entry name" value="PROTEIN_KINASE_DOM"/>
    <property type="match status" value="1"/>
</dbReference>
<dbReference type="Pfam" id="PF13947">
    <property type="entry name" value="GUB_WAK_bind"/>
    <property type="match status" value="1"/>
</dbReference>
<protein>
    <recommendedName>
        <fullName evidence="2">non-specific serine/threonine protein kinase</fullName>
        <ecNumber evidence="2">2.7.11.1</ecNumber>
    </recommendedName>
</protein>
<evidence type="ECO:0000256" key="8">
    <source>
        <dbReference type="ARBA" id="ARBA00022729"/>
    </source>
</evidence>
<dbReference type="FunFam" id="3.30.200.20:FF:000214">
    <property type="entry name" value="WAK1-OsWAK receptor-like cytoplasmic kinase (OsWAK-RLCK)"/>
    <property type="match status" value="1"/>
</dbReference>
<dbReference type="EMBL" id="JBDFQZ010000007">
    <property type="protein sequence ID" value="KAK9705178.1"/>
    <property type="molecule type" value="Genomic_DNA"/>
</dbReference>
<keyword evidence="4" id="KW-0723">Serine/threonine-protein kinase</keyword>
<name>A0AAW1JQD9_SAPOF</name>
<dbReference type="InterPro" id="IPR000719">
    <property type="entry name" value="Prot_kinase_dom"/>
</dbReference>
<dbReference type="Gene3D" id="3.30.200.20">
    <property type="entry name" value="Phosphorylase Kinase, domain 1"/>
    <property type="match status" value="1"/>
</dbReference>
<keyword evidence="10" id="KW-0418">Kinase</keyword>
<dbReference type="GO" id="GO:0005524">
    <property type="term" value="F:ATP binding"/>
    <property type="evidence" value="ECO:0007669"/>
    <property type="project" value="UniProtKB-UniRule"/>
</dbReference>
<evidence type="ECO:0000256" key="18">
    <source>
        <dbReference type="PROSITE-ProRule" id="PRU10141"/>
    </source>
</evidence>
<organism evidence="21 22">
    <name type="scientific">Saponaria officinalis</name>
    <name type="common">Common soapwort</name>
    <name type="synonym">Lychnis saponaria</name>
    <dbReference type="NCBI Taxonomy" id="3572"/>
    <lineage>
        <taxon>Eukaryota</taxon>
        <taxon>Viridiplantae</taxon>
        <taxon>Streptophyta</taxon>
        <taxon>Embryophyta</taxon>
        <taxon>Tracheophyta</taxon>
        <taxon>Spermatophyta</taxon>
        <taxon>Magnoliopsida</taxon>
        <taxon>eudicotyledons</taxon>
        <taxon>Gunneridae</taxon>
        <taxon>Pentapetalae</taxon>
        <taxon>Caryophyllales</taxon>
        <taxon>Caryophyllaceae</taxon>
        <taxon>Caryophylleae</taxon>
        <taxon>Saponaria</taxon>
    </lineage>
</organism>
<keyword evidence="15" id="KW-0325">Glycoprotein</keyword>
<dbReference type="InterPro" id="IPR017441">
    <property type="entry name" value="Protein_kinase_ATP_BS"/>
</dbReference>
<keyword evidence="22" id="KW-1185">Reference proteome</keyword>
<dbReference type="Pfam" id="PF00069">
    <property type="entry name" value="Pkinase"/>
    <property type="match status" value="1"/>
</dbReference>
<evidence type="ECO:0000256" key="5">
    <source>
        <dbReference type="ARBA" id="ARBA00022553"/>
    </source>
</evidence>
<keyword evidence="11 18" id="KW-0067">ATP-binding</keyword>
<dbReference type="PROSITE" id="PS00108">
    <property type="entry name" value="PROTEIN_KINASE_ST"/>
    <property type="match status" value="1"/>
</dbReference>
<evidence type="ECO:0000256" key="13">
    <source>
        <dbReference type="ARBA" id="ARBA00023136"/>
    </source>
</evidence>
<comment type="catalytic activity">
    <reaction evidence="16">
        <text>L-threonyl-[protein] + ATP = O-phospho-L-threonyl-[protein] + ADP + H(+)</text>
        <dbReference type="Rhea" id="RHEA:46608"/>
        <dbReference type="Rhea" id="RHEA-COMP:11060"/>
        <dbReference type="Rhea" id="RHEA-COMP:11605"/>
        <dbReference type="ChEBI" id="CHEBI:15378"/>
        <dbReference type="ChEBI" id="CHEBI:30013"/>
        <dbReference type="ChEBI" id="CHEBI:30616"/>
        <dbReference type="ChEBI" id="CHEBI:61977"/>
        <dbReference type="ChEBI" id="CHEBI:456216"/>
        <dbReference type="EC" id="2.7.11.1"/>
    </reaction>
</comment>
<dbReference type="PANTHER" id="PTHR46008">
    <property type="entry name" value="LEAF RUST 10 DISEASE-RESISTANCE LOCUS RECEPTOR-LIKE PROTEIN KINASE-LIKE 1.4"/>
    <property type="match status" value="1"/>
</dbReference>
<evidence type="ECO:0000256" key="19">
    <source>
        <dbReference type="SAM" id="Phobius"/>
    </source>
</evidence>
<evidence type="ECO:0000256" key="12">
    <source>
        <dbReference type="ARBA" id="ARBA00022989"/>
    </source>
</evidence>
<dbReference type="SUPFAM" id="SSF56112">
    <property type="entry name" value="Protein kinase-like (PK-like)"/>
    <property type="match status" value="1"/>
</dbReference>
<evidence type="ECO:0000256" key="6">
    <source>
        <dbReference type="ARBA" id="ARBA00022679"/>
    </source>
</evidence>
<accession>A0AAW1JQD9</accession>
<evidence type="ECO:0000256" key="1">
    <source>
        <dbReference type="ARBA" id="ARBA00004251"/>
    </source>
</evidence>
<evidence type="ECO:0000256" key="4">
    <source>
        <dbReference type="ARBA" id="ARBA00022527"/>
    </source>
</evidence>
<evidence type="ECO:0000256" key="7">
    <source>
        <dbReference type="ARBA" id="ARBA00022692"/>
    </source>
</evidence>
<feature type="binding site" evidence="18">
    <location>
        <position position="359"/>
    </location>
    <ligand>
        <name>ATP</name>
        <dbReference type="ChEBI" id="CHEBI:30616"/>
    </ligand>
</feature>
<dbReference type="Gene3D" id="1.10.510.10">
    <property type="entry name" value="Transferase(Phosphotransferase) domain 1"/>
    <property type="match status" value="1"/>
</dbReference>
<keyword evidence="6" id="KW-0808">Transferase</keyword>
<dbReference type="InterPro" id="IPR008271">
    <property type="entry name" value="Ser/Thr_kinase_AS"/>
</dbReference>
<evidence type="ECO:0000256" key="16">
    <source>
        <dbReference type="ARBA" id="ARBA00047899"/>
    </source>
</evidence>
<dbReference type="InterPro" id="IPR032872">
    <property type="entry name" value="WAK_assoc_C"/>
</dbReference>
<comment type="caution">
    <text evidence="21">The sequence shown here is derived from an EMBL/GenBank/DDBJ whole genome shotgun (WGS) entry which is preliminary data.</text>
</comment>
<sequence length="672" mass="75751">MIKSWCFSKCNIIIILIFKLTLLLQLKLYSSLSANHFGDCITKTCGDVNISYPFYMIDQQKSYCGYPGFEVICKDEKFPYINISGVSFVIKNVSYEDQTLQVINSMLLEAFDDKIACFGALQGLNLTLNNEKFKYRAKHSEIFLILNCPPKILEQNSPNWVICEAVGVYKNESRLKDLEGKCKGVVSVPYDGERTNIGNVKEILEEGFSLKWLANNCSTCRVSGGQCGYDQDINEFSCFCPDRTHAYGCVLKKKKNHLPLILGLGIMSSVFVVAALIALCWYCKKIKSAHSKYISRSTSLDQSASDVDKGNIYFGVPLFSYSELKEATDSFDPSKELGDGGFGTVYYGKLKDGREVAVKRLYEKNYKRVEQFMNEVQLLTCLRHQNLVSLYGCTSHHSRELLLVYEYVTNGTVADHLYGEKAKDGSLSWSVRLKIATETASALSYLHASDIIHRDVKTNNILLDSTFSVKVADFGLSRLFPNDVTHVSTAPQGTPGYLDPEYGQCYQLTDKSDVYSFGVVLVELISSLPAVDFNRHRHEINLSNYALTRIQRSAFEELVDPQLGFKSDFRVRRMTTAVGELAFRCLQHDKELRPAMDEVFEILRRIESTDYEVLHEEEMARNDTGAQVTFPKTSPTEDDYAKLLTDKKLCPSSPLSVMDKWGSISTTPNASN</sequence>
<keyword evidence="5" id="KW-0597">Phosphoprotein</keyword>
<evidence type="ECO:0000256" key="11">
    <source>
        <dbReference type="ARBA" id="ARBA00022840"/>
    </source>
</evidence>
<feature type="transmembrane region" description="Helical" evidence="19">
    <location>
        <begin position="260"/>
        <end position="283"/>
    </location>
</feature>
<proteinExistence type="predicted"/>
<dbReference type="Pfam" id="PF14380">
    <property type="entry name" value="WAK_assoc"/>
    <property type="match status" value="1"/>
</dbReference>
<dbReference type="PANTHER" id="PTHR46008:SF2">
    <property type="entry name" value="LEAF RUST 10 DISEASE-RESISTANCE LOCUS RECEPTOR-LIKE PROTEIN KINASE-LIKE 1.4"/>
    <property type="match status" value="1"/>
</dbReference>
<dbReference type="InterPro" id="IPR025287">
    <property type="entry name" value="WAK_GUB"/>
</dbReference>
<dbReference type="InterPro" id="IPR011009">
    <property type="entry name" value="Kinase-like_dom_sf"/>
</dbReference>
<keyword evidence="12 19" id="KW-1133">Transmembrane helix</keyword>
<keyword evidence="8" id="KW-0732">Signal</keyword>
<evidence type="ECO:0000313" key="22">
    <source>
        <dbReference type="Proteomes" id="UP001443914"/>
    </source>
</evidence>
<keyword evidence="3" id="KW-1003">Cell membrane</keyword>
<keyword evidence="13 19" id="KW-0472">Membrane</keyword>
<reference evidence="21" key="1">
    <citation type="submission" date="2024-03" db="EMBL/GenBank/DDBJ databases">
        <title>WGS assembly of Saponaria officinalis var. Norfolk2.</title>
        <authorList>
            <person name="Jenkins J."/>
            <person name="Shu S."/>
            <person name="Grimwood J."/>
            <person name="Barry K."/>
            <person name="Goodstein D."/>
            <person name="Schmutz J."/>
            <person name="Leebens-Mack J."/>
            <person name="Osbourn A."/>
        </authorList>
    </citation>
    <scope>NUCLEOTIDE SEQUENCE [LARGE SCALE GENOMIC DNA]</scope>
    <source>
        <strain evidence="21">JIC</strain>
    </source>
</reference>
<keyword evidence="7 19" id="KW-0812">Transmembrane</keyword>
<comment type="catalytic activity">
    <reaction evidence="17">
        <text>L-seryl-[protein] + ATP = O-phospho-L-seryl-[protein] + ADP + H(+)</text>
        <dbReference type="Rhea" id="RHEA:17989"/>
        <dbReference type="Rhea" id="RHEA-COMP:9863"/>
        <dbReference type="Rhea" id="RHEA-COMP:11604"/>
        <dbReference type="ChEBI" id="CHEBI:15378"/>
        <dbReference type="ChEBI" id="CHEBI:29999"/>
        <dbReference type="ChEBI" id="CHEBI:30616"/>
        <dbReference type="ChEBI" id="CHEBI:83421"/>
        <dbReference type="ChEBI" id="CHEBI:456216"/>
        <dbReference type="EC" id="2.7.11.1"/>
    </reaction>
</comment>
<dbReference type="Proteomes" id="UP001443914">
    <property type="component" value="Unassembled WGS sequence"/>
</dbReference>
<dbReference type="SMART" id="SM00220">
    <property type="entry name" value="S_TKc"/>
    <property type="match status" value="1"/>
</dbReference>
<dbReference type="GO" id="GO:0030247">
    <property type="term" value="F:polysaccharide binding"/>
    <property type="evidence" value="ECO:0007669"/>
    <property type="project" value="InterPro"/>
</dbReference>
<evidence type="ECO:0000256" key="14">
    <source>
        <dbReference type="ARBA" id="ARBA00023170"/>
    </source>
</evidence>
<evidence type="ECO:0000256" key="17">
    <source>
        <dbReference type="ARBA" id="ARBA00048679"/>
    </source>
</evidence>
<dbReference type="EC" id="2.7.11.1" evidence="2"/>
<evidence type="ECO:0000256" key="15">
    <source>
        <dbReference type="ARBA" id="ARBA00023180"/>
    </source>
</evidence>
<evidence type="ECO:0000259" key="20">
    <source>
        <dbReference type="PROSITE" id="PS50011"/>
    </source>
</evidence>
<keyword evidence="14" id="KW-0675">Receptor</keyword>